<dbReference type="SUPFAM" id="SSF53850">
    <property type="entry name" value="Periplasmic binding protein-like II"/>
    <property type="match status" value="1"/>
</dbReference>
<evidence type="ECO:0000313" key="4">
    <source>
        <dbReference type="Proteomes" id="UP000290849"/>
    </source>
</evidence>
<evidence type="ECO:0008006" key="5">
    <source>
        <dbReference type="Google" id="ProtNLM"/>
    </source>
</evidence>
<organism evidence="3 4">
    <name type="scientific">Achromobacter aloeverae</name>
    <dbReference type="NCBI Taxonomy" id="1750518"/>
    <lineage>
        <taxon>Bacteria</taxon>
        <taxon>Pseudomonadati</taxon>
        <taxon>Pseudomonadota</taxon>
        <taxon>Betaproteobacteria</taxon>
        <taxon>Burkholderiales</taxon>
        <taxon>Alcaligenaceae</taxon>
        <taxon>Achromobacter</taxon>
    </lineage>
</organism>
<keyword evidence="2" id="KW-0472">Membrane</keyword>
<comment type="similarity">
    <text evidence="1">Belongs to the UPF0065 (bug) family.</text>
</comment>
<proteinExistence type="inferred from homology"/>
<evidence type="ECO:0000256" key="1">
    <source>
        <dbReference type="ARBA" id="ARBA00006987"/>
    </source>
</evidence>
<feature type="transmembrane region" description="Helical" evidence="2">
    <location>
        <begin position="46"/>
        <end position="66"/>
    </location>
</feature>
<dbReference type="Gene3D" id="3.40.190.150">
    <property type="entry name" value="Bordetella uptake gene, domain 1"/>
    <property type="match status" value="1"/>
</dbReference>
<comment type="caution">
    <text evidence="3">The sequence shown here is derived from an EMBL/GenBank/DDBJ whole genome shotgun (WGS) entry which is preliminary data.</text>
</comment>
<dbReference type="AlphaFoldDB" id="A0A4Q1HLN4"/>
<reference evidence="3 4" key="1">
    <citation type="journal article" date="2017" name="Int. J. Syst. Evol. Microbiol.">
        <title>Achromobacter aloeverae sp. nov., isolated from the root of Aloe vera (L.) Burm.f.</title>
        <authorList>
            <person name="Kuncharoen N."/>
            <person name="Muramatsu Y."/>
            <person name="Shibata C."/>
            <person name="Kamakura Y."/>
            <person name="Nakagawa Y."/>
            <person name="Tanasupawat S."/>
        </authorList>
    </citation>
    <scope>NUCLEOTIDE SEQUENCE [LARGE SCALE GENOMIC DNA]</scope>
    <source>
        <strain evidence="3 4">AVA-1</strain>
    </source>
</reference>
<dbReference type="InterPro" id="IPR042100">
    <property type="entry name" value="Bug_dom1"/>
</dbReference>
<keyword evidence="2" id="KW-0812">Transmembrane</keyword>
<dbReference type="PIRSF" id="PIRSF017082">
    <property type="entry name" value="YflP"/>
    <property type="match status" value="1"/>
</dbReference>
<gene>
    <name evidence="3" type="ORF">C7R54_09420</name>
</gene>
<dbReference type="Gene3D" id="3.40.190.10">
    <property type="entry name" value="Periplasmic binding protein-like II"/>
    <property type="match status" value="1"/>
</dbReference>
<dbReference type="Pfam" id="PF03401">
    <property type="entry name" value="TctC"/>
    <property type="match status" value="1"/>
</dbReference>
<protein>
    <recommendedName>
        <fullName evidence="5">Tripartite tricarboxylate transporter substrate binding protein</fullName>
    </recommendedName>
</protein>
<sequence length="367" mass="38551">MRQARETGQMENARHEGAADIGSLCAGRTTLRTQARRRTIQRPHCWSLYGTAAVLFGALAAFSTGARAQDYPARPVQVVVGYTPGGASDIVGRLLASGLSQLNKQSFIVANKPGDGGMVGMAYVKNAAPDGYVIGVSVSGTMVTGPHLQKHVPYDALSSFAPIGMIAKAPMIMLASPEFKDPTVKHIIAQAKAQPGRLMSGQGAKAFELAQRLFNSKADVNIGIVSYRGGAPAAIDVMAGRVPLMVDTIGAQLGSIQGGKLVPVAVLDSKRSSLLPDVPTVAESGVPGYEAVGWLGLVAPKDTPPQVVETLHRQLAQVLAQPEVARKLESLGYEPDPSPTPEAFAQVVRTEYAKWGKVVADAGIQPE</sequence>
<evidence type="ECO:0000256" key="2">
    <source>
        <dbReference type="SAM" id="Phobius"/>
    </source>
</evidence>
<dbReference type="Proteomes" id="UP000290849">
    <property type="component" value="Unassembled WGS sequence"/>
</dbReference>
<dbReference type="OrthoDB" id="8678477at2"/>
<accession>A0A4Q1HLN4</accession>
<dbReference type="InterPro" id="IPR005064">
    <property type="entry name" value="BUG"/>
</dbReference>
<dbReference type="EMBL" id="PYAL01000002">
    <property type="protein sequence ID" value="RXN91367.1"/>
    <property type="molecule type" value="Genomic_DNA"/>
</dbReference>
<keyword evidence="2" id="KW-1133">Transmembrane helix</keyword>
<dbReference type="PANTHER" id="PTHR42928">
    <property type="entry name" value="TRICARBOXYLATE-BINDING PROTEIN"/>
    <property type="match status" value="1"/>
</dbReference>
<dbReference type="RefSeq" id="WP_129149921.1">
    <property type="nucleotide sequence ID" value="NZ_JBHSDO010000013.1"/>
</dbReference>
<evidence type="ECO:0000313" key="3">
    <source>
        <dbReference type="EMBL" id="RXN91367.1"/>
    </source>
</evidence>
<name>A0A4Q1HLN4_9BURK</name>
<dbReference type="PANTHER" id="PTHR42928:SF5">
    <property type="entry name" value="BLR1237 PROTEIN"/>
    <property type="match status" value="1"/>
</dbReference>
<keyword evidence="4" id="KW-1185">Reference proteome</keyword>